<keyword evidence="6 9" id="KW-0479">Metal-binding</keyword>
<organism evidence="11">
    <name type="scientific">uncultured Anaerotruncus sp</name>
    <dbReference type="NCBI Taxonomy" id="905011"/>
    <lineage>
        <taxon>Bacteria</taxon>
        <taxon>Bacillati</taxon>
        <taxon>Bacillota</taxon>
        <taxon>Clostridia</taxon>
        <taxon>Eubacteriales</taxon>
        <taxon>Oscillospiraceae</taxon>
        <taxon>Anaerotruncus</taxon>
        <taxon>environmental samples</taxon>
    </lineage>
</organism>
<dbReference type="PROSITE" id="PS50126">
    <property type="entry name" value="S1"/>
    <property type="match status" value="1"/>
</dbReference>
<dbReference type="PANTHER" id="PTHR11252:SF0">
    <property type="entry name" value="POLYRIBONUCLEOTIDE NUCLEOTIDYLTRANSFERASE 1, MITOCHONDRIAL"/>
    <property type="match status" value="1"/>
</dbReference>
<dbReference type="GO" id="GO:0006402">
    <property type="term" value="P:mRNA catabolic process"/>
    <property type="evidence" value="ECO:0007669"/>
    <property type="project" value="UniProtKB-UniRule"/>
</dbReference>
<comment type="cofactor">
    <cofactor evidence="9">
        <name>Mg(2+)</name>
        <dbReference type="ChEBI" id="CHEBI:18420"/>
    </cofactor>
</comment>
<evidence type="ECO:0000256" key="3">
    <source>
        <dbReference type="ARBA" id="ARBA00022490"/>
    </source>
</evidence>
<dbReference type="FunFam" id="3.30.230.70:FF:000002">
    <property type="entry name" value="Polyribonucleotide nucleotidyltransferase"/>
    <property type="match status" value="1"/>
</dbReference>
<dbReference type="SUPFAM" id="SSF50249">
    <property type="entry name" value="Nucleic acid-binding proteins"/>
    <property type="match status" value="1"/>
</dbReference>
<comment type="function">
    <text evidence="9">Involved in mRNA degradation. Catalyzes the phosphorolysis of single-stranded polyribonucleotides processively in the 3'- to 5'-direction.</text>
</comment>
<accession>A0A6N2TDU4</accession>
<evidence type="ECO:0000256" key="1">
    <source>
        <dbReference type="ARBA" id="ARBA00004496"/>
    </source>
</evidence>
<dbReference type="SUPFAM" id="SSF54211">
    <property type="entry name" value="Ribosomal protein S5 domain 2-like"/>
    <property type="match status" value="2"/>
</dbReference>
<dbReference type="EMBL" id="CACRSL010000003">
    <property type="protein sequence ID" value="VYT02893.1"/>
    <property type="molecule type" value="Genomic_DNA"/>
</dbReference>
<evidence type="ECO:0000256" key="8">
    <source>
        <dbReference type="ARBA" id="ARBA00022884"/>
    </source>
</evidence>
<dbReference type="InterPro" id="IPR001247">
    <property type="entry name" value="ExoRNase_PH_dom1"/>
</dbReference>
<dbReference type="GO" id="GO:0003723">
    <property type="term" value="F:RNA binding"/>
    <property type="evidence" value="ECO:0007669"/>
    <property type="project" value="UniProtKB-UniRule"/>
</dbReference>
<evidence type="ECO:0000256" key="4">
    <source>
        <dbReference type="ARBA" id="ARBA00022679"/>
    </source>
</evidence>
<evidence type="ECO:0000256" key="9">
    <source>
        <dbReference type="HAMAP-Rule" id="MF_01595"/>
    </source>
</evidence>
<dbReference type="InterPro" id="IPR027408">
    <property type="entry name" value="PNPase/RNase_PH_dom_sf"/>
</dbReference>
<dbReference type="Pfam" id="PF03726">
    <property type="entry name" value="PNPase"/>
    <property type="match status" value="1"/>
</dbReference>
<evidence type="ECO:0000313" key="11">
    <source>
        <dbReference type="EMBL" id="VYT02893.1"/>
    </source>
</evidence>
<protein>
    <recommendedName>
        <fullName evidence="9">Polyribonucleotide nucleotidyltransferase</fullName>
        <ecNumber evidence="9">2.7.7.8</ecNumber>
    </recommendedName>
    <alternativeName>
        <fullName evidence="9">Polynucleotide phosphorylase</fullName>
        <shortName evidence="9">PNPase</shortName>
    </alternativeName>
</protein>
<dbReference type="GO" id="GO:0004654">
    <property type="term" value="F:polyribonucleotide nucleotidyltransferase activity"/>
    <property type="evidence" value="ECO:0007669"/>
    <property type="project" value="UniProtKB-UniRule"/>
</dbReference>
<dbReference type="GO" id="GO:0006396">
    <property type="term" value="P:RNA processing"/>
    <property type="evidence" value="ECO:0007669"/>
    <property type="project" value="InterPro"/>
</dbReference>
<keyword evidence="5 9" id="KW-0548">Nucleotidyltransferase</keyword>
<gene>
    <name evidence="9 11" type="primary">pnp</name>
    <name evidence="11" type="ORF">AULFYP135_01353</name>
</gene>
<dbReference type="SUPFAM" id="SSF54791">
    <property type="entry name" value="Eukaryotic type KH-domain (KH-domain type I)"/>
    <property type="match status" value="1"/>
</dbReference>
<dbReference type="CDD" id="cd04472">
    <property type="entry name" value="S1_PNPase"/>
    <property type="match status" value="1"/>
</dbReference>
<dbReference type="GO" id="GO:0005829">
    <property type="term" value="C:cytosol"/>
    <property type="evidence" value="ECO:0007669"/>
    <property type="project" value="UniProtKB-ARBA"/>
</dbReference>
<dbReference type="Pfam" id="PF00013">
    <property type="entry name" value="KH_1"/>
    <property type="match status" value="1"/>
</dbReference>
<dbReference type="GO" id="GO:0000287">
    <property type="term" value="F:magnesium ion binding"/>
    <property type="evidence" value="ECO:0007669"/>
    <property type="project" value="UniProtKB-UniRule"/>
</dbReference>
<dbReference type="SUPFAM" id="SSF55666">
    <property type="entry name" value="Ribonuclease PH domain 2-like"/>
    <property type="match status" value="2"/>
</dbReference>
<evidence type="ECO:0000256" key="5">
    <source>
        <dbReference type="ARBA" id="ARBA00022695"/>
    </source>
</evidence>
<feature type="domain" description="S1 motif" evidence="10">
    <location>
        <begin position="623"/>
        <end position="691"/>
    </location>
</feature>
<dbReference type="NCBIfam" id="TIGR03591">
    <property type="entry name" value="polynuc_phos"/>
    <property type="match status" value="1"/>
</dbReference>
<evidence type="ECO:0000259" key="10">
    <source>
        <dbReference type="PROSITE" id="PS50126"/>
    </source>
</evidence>
<keyword evidence="4 9" id="KW-0808">Transferase</keyword>
<dbReference type="EC" id="2.7.7.8" evidence="9"/>
<proteinExistence type="inferred from homology"/>
<dbReference type="FunFam" id="3.30.230.70:FF:000001">
    <property type="entry name" value="Polyribonucleotide nucleotidyltransferase"/>
    <property type="match status" value="1"/>
</dbReference>
<dbReference type="SMART" id="SM00316">
    <property type="entry name" value="S1"/>
    <property type="match status" value="1"/>
</dbReference>
<dbReference type="GO" id="GO:0000175">
    <property type="term" value="F:3'-5'-RNA exonuclease activity"/>
    <property type="evidence" value="ECO:0007669"/>
    <property type="project" value="TreeGrafter"/>
</dbReference>
<dbReference type="InterPro" id="IPR003029">
    <property type="entry name" value="S1_domain"/>
</dbReference>
<comment type="catalytic activity">
    <reaction evidence="9">
        <text>RNA(n+1) + phosphate = RNA(n) + a ribonucleoside 5'-diphosphate</text>
        <dbReference type="Rhea" id="RHEA:22096"/>
        <dbReference type="Rhea" id="RHEA-COMP:14527"/>
        <dbReference type="Rhea" id="RHEA-COMP:17342"/>
        <dbReference type="ChEBI" id="CHEBI:43474"/>
        <dbReference type="ChEBI" id="CHEBI:57930"/>
        <dbReference type="ChEBI" id="CHEBI:140395"/>
        <dbReference type="EC" id="2.7.7.8"/>
    </reaction>
</comment>
<dbReference type="InterPro" id="IPR012340">
    <property type="entry name" value="NA-bd_OB-fold"/>
</dbReference>
<comment type="similarity">
    <text evidence="2 9">Belongs to the polyribonucleotide nucleotidyltransferase family.</text>
</comment>
<keyword evidence="8 9" id="KW-0694">RNA-binding</keyword>
<reference evidence="11" key="1">
    <citation type="submission" date="2019-11" db="EMBL/GenBank/DDBJ databases">
        <authorList>
            <person name="Feng L."/>
        </authorList>
    </citation>
    <scope>NUCLEOTIDE SEQUENCE</scope>
    <source>
        <strain evidence="11">AundefinedLFYP135</strain>
    </source>
</reference>
<evidence type="ECO:0000256" key="7">
    <source>
        <dbReference type="ARBA" id="ARBA00022842"/>
    </source>
</evidence>
<dbReference type="SUPFAM" id="SSF46915">
    <property type="entry name" value="Polynucleotide phosphorylase/guanosine pentaphosphate synthase (PNPase/GPSI), domain 3"/>
    <property type="match status" value="1"/>
</dbReference>
<dbReference type="PIRSF" id="PIRSF005499">
    <property type="entry name" value="PNPase"/>
    <property type="match status" value="1"/>
</dbReference>
<dbReference type="InterPro" id="IPR036345">
    <property type="entry name" value="ExoRNase_PH_dom2_sf"/>
</dbReference>
<dbReference type="Gene3D" id="2.40.50.140">
    <property type="entry name" value="Nucleic acid-binding proteins"/>
    <property type="match status" value="1"/>
</dbReference>
<dbReference type="InterPro" id="IPR020568">
    <property type="entry name" value="Ribosomal_Su5_D2-typ_SF"/>
</dbReference>
<dbReference type="InterPro" id="IPR015847">
    <property type="entry name" value="ExoRNase_PH_dom2"/>
</dbReference>
<dbReference type="AlphaFoldDB" id="A0A6N2TDU4"/>
<dbReference type="InterPro" id="IPR004087">
    <property type="entry name" value="KH_dom"/>
</dbReference>
<dbReference type="PROSITE" id="PS50084">
    <property type="entry name" value="KH_TYPE_1"/>
    <property type="match status" value="1"/>
</dbReference>
<dbReference type="NCBIfam" id="NF008805">
    <property type="entry name" value="PRK11824.1"/>
    <property type="match status" value="1"/>
</dbReference>
<comment type="subcellular location">
    <subcellularLocation>
        <location evidence="1 9">Cytoplasm</location>
    </subcellularLocation>
</comment>
<dbReference type="SMART" id="SM00322">
    <property type="entry name" value="KH"/>
    <property type="match status" value="1"/>
</dbReference>
<evidence type="ECO:0000256" key="6">
    <source>
        <dbReference type="ARBA" id="ARBA00022723"/>
    </source>
</evidence>
<feature type="binding site" evidence="9">
    <location>
        <position position="486"/>
    </location>
    <ligand>
        <name>Mg(2+)</name>
        <dbReference type="ChEBI" id="CHEBI:18420"/>
    </ligand>
</feature>
<name>A0A6N2TDU4_9FIRM</name>
<evidence type="ECO:0000256" key="2">
    <source>
        <dbReference type="ARBA" id="ARBA00007404"/>
    </source>
</evidence>
<keyword evidence="3 9" id="KW-0963">Cytoplasm</keyword>
<dbReference type="Gene3D" id="3.30.230.70">
    <property type="entry name" value="GHMP Kinase, N-terminal domain"/>
    <property type="match status" value="2"/>
</dbReference>
<dbReference type="CDD" id="cd02393">
    <property type="entry name" value="KH-I_PNPase"/>
    <property type="match status" value="1"/>
</dbReference>
<dbReference type="Pfam" id="PF00575">
    <property type="entry name" value="S1"/>
    <property type="match status" value="1"/>
</dbReference>
<keyword evidence="7 9" id="KW-0460">Magnesium</keyword>
<dbReference type="Gene3D" id="3.30.1370.10">
    <property type="entry name" value="K Homology domain, type 1"/>
    <property type="match status" value="1"/>
</dbReference>
<dbReference type="CDD" id="cd11363">
    <property type="entry name" value="RNase_PH_PNPase_1"/>
    <property type="match status" value="1"/>
</dbReference>
<dbReference type="InterPro" id="IPR036456">
    <property type="entry name" value="PNPase_PH_RNA-bd_sf"/>
</dbReference>
<sequence>MFENYHVFETEFAGKKISFETGKMCCLAGGSCLVRYGETTVLVNATMAAKPRDGIDFFPLSVDFEEKLYAVGKIPGSFLKREGRPSEKAVLTSRMVDRPIRPFFPHDLRNDVSVVMTVLSVDPDYSPEIAGLMGTAFALSISDIPWNGPVAGVSVGLVDDKIVLNPNAEEREKSTLNLTVAGTAEKVCMIECGANEVPEDTMLEAIITGHKEIQKMCAFLKDVQSKIGKPKINFVSQEVPAEMFEAIKDFAIDKVKAALDTDDKNIREERLAPVVAEIHEKFDEVYPEEIAKIDECIYKLQKFVVRRWLLDEGKRVDGRGLDEIRPLAAEVGLIPRVHGSGMFTRGQTQVLTITTLGPISDSQLLDGIDNEETKRYMHQYNFPSYSVGETRPSRGPGRREIGHGALAEKALVPVLPSVEEFPYALRVVSEVLSSNGSTSQGSICGSTLSLMDAGVPLKAPVAGISCGLITEGDRWMTMVDIQGLEDFFGDMDFKVGGTHKGITAIQVDIKNDGLTYDIIKEAFEKTRAARIHILDDIMLKAIPAPRAELSKYAPKMLTIKIHPDKIREVIGSGGKVIQKISAECGVKIDIEDDGSVFVSSVDIEGAKRAIQIIKTIAMDPEVGAIYKGRVTRLMAFGAFVEIAPGKEGLVHISKLDTKRVEKVEDVVTVGDEILVKVTEIDSQGRINLSRKDALAAVEAKRKSE</sequence>
<dbReference type="InterPro" id="IPR036612">
    <property type="entry name" value="KH_dom_type_1_sf"/>
</dbReference>
<dbReference type="InterPro" id="IPR012162">
    <property type="entry name" value="PNPase"/>
</dbReference>
<dbReference type="CDD" id="cd11364">
    <property type="entry name" value="RNase_PH_PNPase_2"/>
    <property type="match status" value="1"/>
</dbReference>
<feature type="binding site" evidence="9">
    <location>
        <position position="492"/>
    </location>
    <ligand>
        <name>Mg(2+)</name>
        <dbReference type="ChEBI" id="CHEBI:18420"/>
    </ligand>
</feature>
<dbReference type="InterPro" id="IPR015848">
    <property type="entry name" value="PNPase_PH_RNA-bd_bac/org-type"/>
</dbReference>
<dbReference type="PANTHER" id="PTHR11252">
    <property type="entry name" value="POLYRIBONUCLEOTIDE NUCLEOTIDYLTRANSFERASE"/>
    <property type="match status" value="1"/>
</dbReference>
<dbReference type="InterPro" id="IPR004088">
    <property type="entry name" value="KH_dom_type_1"/>
</dbReference>
<dbReference type="Pfam" id="PF03725">
    <property type="entry name" value="RNase_PH_C"/>
    <property type="match status" value="1"/>
</dbReference>
<dbReference type="HAMAP" id="MF_01595">
    <property type="entry name" value="PNPase"/>
    <property type="match status" value="1"/>
</dbReference>
<dbReference type="Pfam" id="PF01138">
    <property type="entry name" value="RNase_PH"/>
    <property type="match status" value="2"/>
</dbReference>
<dbReference type="FunFam" id="3.30.1370.10:FF:000001">
    <property type="entry name" value="Polyribonucleotide nucleotidyltransferase"/>
    <property type="match status" value="1"/>
</dbReference>
<dbReference type="FunFam" id="2.40.50.140:FF:000023">
    <property type="entry name" value="Polyribonucleotide nucleotidyltransferase"/>
    <property type="match status" value="1"/>
</dbReference>